<feature type="signal peptide" evidence="1">
    <location>
        <begin position="1"/>
        <end position="25"/>
    </location>
</feature>
<keyword evidence="3" id="KW-1185">Reference proteome</keyword>
<accession>A0ABV7EVE5</accession>
<comment type="caution">
    <text evidence="2">The sequence shown here is derived from an EMBL/GenBank/DDBJ whole genome shotgun (WGS) entry which is preliminary data.</text>
</comment>
<proteinExistence type="predicted"/>
<dbReference type="EMBL" id="JBHRTP010000005">
    <property type="protein sequence ID" value="MFC3106718.1"/>
    <property type="molecule type" value="Genomic_DNA"/>
</dbReference>
<evidence type="ECO:0000256" key="1">
    <source>
        <dbReference type="SAM" id="SignalP"/>
    </source>
</evidence>
<evidence type="ECO:0000313" key="3">
    <source>
        <dbReference type="Proteomes" id="UP001595530"/>
    </source>
</evidence>
<feature type="chain" id="PRO_5046870320" evidence="1">
    <location>
        <begin position="26"/>
        <end position="166"/>
    </location>
</feature>
<dbReference type="InterPro" id="IPR012899">
    <property type="entry name" value="LTXXQ"/>
</dbReference>
<dbReference type="Proteomes" id="UP001595530">
    <property type="component" value="Unassembled WGS sequence"/>
</dbReference>
<dbReference type="Pfam" id="PF07813">
    <property type="entry name" value="LTXXQ"/>
    <property type="match status" value="1"/>
</dbReference>
<name>A0ABV7EVE5_9BURK</name>
<gene>
    <name evidence="2" type="ORF">ACFOFO_01865</name>
</gene>
<organism evidence="2 3">
    <name type="scientific">Undibacterium arcticum</name>
    <dbReference type="NCBI Taxonomy" id="1762892"/>
    <lineage>
        <taxon>Bacteria</taxon>
        <taxon>Pseudomonadati</taxon>
        <taxon>Pseudomonadota</taxon>
        <taxon>Betaproteobacteria</taxon>
        <taxon>Burkholderiales</taxon>
        <taxon>Oxalobacteraceae</taxon>
        <taxon>Undibacterium</taxon>
    </lineage>
</organism>
<keyword evidence="1" id="KW-0732">Signal</keyword>
<sequence length="166" mass="18390">MKKSITAACLVSGLLMAGVGSYTLAQESHPATKVGAEASQSHSKDPVVATQKRLAELKQKLNLKPTQLAAWETFSNALIAQAKAHAQSREKMQGAFSRDYENMPTPEKIEKMAAMMRSNADSLSKTASDTKIFYDVLSVEQKTIFDLFSKNAWNRRMSEHMHHDMG</sequence>
<protein>
    <submittedName>
        <fullName evidence="2">Spy/CpxP family protein refolding chaperone</fullName>
    </submittedName>
</protein>
<dbReference type="RefSeq" id="WP_390329107.1">
    <property type="nucleotide sequence ID" value="NZ_JBHRTP010000005.1"/>
</dbReference>
<evidence type="ECO:0000313" key="2">
    <source>
        <dbReference type="EMBL" id="MFC3106718.1"/>
    </source>
</evidence>
<reference evidence="3" key="1">
    <citation type="journal article" date="2019" name="Int. J. Syst. Evol. Microbiol.">
        <title>The Global Catalogue of Microorganisms (GCM) 10K type strain sequencing project: providing services to taxonomists for standard genome sequencing and annotation.</title>
        <authorList>
            <consortium name="The Broad Institute Genomics Platform"/>
            <consortium name="The Broad Institute Genome Sequencing Center for Infectious Disease"/>
            <person name="Wu L."/>
            <person name="Ma J."/>
        </authorList>
    </citation>
    <scope>NUCLEOTIDE SEQUENCE [LARGE SCALE GENOMIC DNA]</scope>
    <source>
        <strain evidence="3">KCTC 42986</strain>
    </source>
</reference>